<dbReference type="NCBIfam" id="TIGR03588">
    <property type="entry name" value="PseC"/>
    <property type="match status" value="1"/>
</dbReference>
<accession>A0A7V8ILB2</accession>
<dbReference type="Gene3D" id="3.40.640.10">
    <property type="entry name" value="Type I PLP-dependent aspartate aminotransferase-like (Major domain)"/>
    <property type="match status" value="1"/>
</dbReference>
<dbReference type="GO" id="GO:0008483">
    <property type="term" value="F:transaminase activity"/>
    <property type="evidence" value="ECO:0007669"/>
    <property type="project" value="TreeGrafter"/>
</dbReference>
<protein>
    <submittedName>
        <fullName evidence="6">Spore coat protein</fullName>
    </submittedName>
</protein>
<dbReference type="GO" id="GO:0030170">
    <property type="term" value="F:pyridoxal phosphate binding"/>
    <property type="evidence" value="ECO:0007669"/>
    <property type="project" value="TreeGrafter"/>
</dbReference>
<dbReference type="Proteomes" id="UP000053038">
    <property type="component" value="Unassembled WGS sequence"/>
</dbReference>
<comment type="caution">
    <text evidence="6">The sequence shown here is derived from an EMBL/GenBank/DDBJ whole genome shotgun (WGS) entry which is preliminary data.</text>
</comment>
<dbReference type="PIRSF" id="PIRSF000390">
    <property type="entry name" value="PLP_StrS"/>
    <property type="match status" value="1"/>
</dbReference>
<organism evidence="6 7">
    <name type="scientific">Pectobacterium fontis</name>
    <dbReference type="NCBI Taxonomy" id="2558042"/>
    <lineage>
        <taxon>Bacteria</taxon>
        <taxon>Pseudomonadati</taxon>
        <taxon>Pseudomonadota</taxon>
        <taxon>Gammaproteobacteria</taxon>
        <taxon>Enterobacterales</taxon>
        <taxon>Pectobacteriaceae</taxon>
        <taxon>Pectobacterium</taxon>
    </lineage>
</organism>
<dbReference type="GO" id="GO:0000271">
    <property type="term" value="P:polysaccharide biosynthetic process"/>
    <property type="evidence" value="ECO:0007669"/>
    <property type="project" value="TreeGrafter"/>
</dbReference>
<dbReference type="CDD" id="cd00616">
    <property type="entry name" value="AHBA_syn"/>
    <property type="match status" value="1"/>
</dbReference>
<evidence type="ECO:0000313" key="6">
    <source>
        <dbReference type="EMBL" id="KHN54695.1"/>
    </source>
</evidence>
<sequence>MIPYGRQDINQADIDEVISVLKSDFLTQGPYVPAFEKRVADYCEVKHALAVNSATSALHIACLALGLGKGDWLWTTPITFVASSNCALYCEAQVDFIDINAETYNIDIDKLEWKLVIAEKEQRLPKIIVPVHLCGLSCDVERIHQLAQKYGFKIIEDASHAIGGRYLDRPIGSCQYSDITVFSFHPVKIITTAEGGMALTNNGVLADKMALLRSHGITRDVEKMTHEPDGSWYYQQIDLGFNYRMTELQAALGVSQMDRLDQFVAKRHQIAKRYDKILSNLPVYTPKYHTDKAYSGLHLYAIRLNLNAITTTHKSVFDYLRKNDIGVNLHYIPVHTQPYYQNMGFRQGDFPEAERYYREAISLPMFPSLTEDDQQRVVDVLSQALAQ</sequence>
<evidence type="ECO:0000256" key="3">
    <source>
        <dbReference type="PIRSR" id="PIRSR000390-1"/>
    </source>
</evidence>
<dbReference type="Pfam" id="PF01041">
    <property type="entry name" value="DegT_DnrJ_EryC1"/>
    <property type="match status" value="1"/>
</dbReference>
<gene>
    <name evidence="6" type="ORF">OI69_03315</name>
</gene>
<evidence type="ECO:0000256" key="2">
    <source>
        <dbReference type="ARBA" id="ARBA00037999"/>
    </source>
</evidence>
<name>A0A7V8ILB2_9GAMM</name>
<dbReference type="PANTHER" id="PTHR30244">
    <property type="entry name" value="TRANSAMINASE"/>
    <property type="match status" value="1"/>
</dbReference>
<dbReference type="EMBL" id="JSXC01000011">
    <property type="protein sequence ID" value="KHN54695.1"/>
    <property type="molecule type" value="Genomic_DNA"/>
</dbReference>
<keyword evidence="1 4" id="KW-0663">Pyridoxal phosphate</keyword>
<feature type="modified residue" description="N6-(pyridoxal phosphate)lysine" evidence="4">
    <location>
        <position position="188"/>
    </location>
</feature>
<feature type="active site" description="Proton acceptor" evidence="3">
    <location>
        <position position="188"/>
    </location>
</feature>
<dbReference type="InterPro" id="IPR000653">
    <property type="entry name" value="DegT/StrS_aminotransferase"/>
</dbReference>
<keyword evidence="6" id="KW-0946">Virion</keyword>
<evidence type="ECO:0000256" key="1">
    <source>
        <dbReference type="ARBA" id="ARBA00022898"/>
    </source>
</evidence>
<dbReference type="SUPFAM" id="SSF53383">
    <property type="entry name" value="PLP-dependent transferases"/>
    <property type="match status" value="1"/>
</dbReference>
<dbReference type="InterPro" id="IPR015422">
    <property type="entry name" value="PyrdxlP-dep_Trfase_small"/>
</dbReference>
<evidence type="ECO:0000256" key="4">
    <source>
        <dbReference type="PIRSR" id="PIRSR000390-2"/>
    </source>
</evidence>
<dbReference type="Gene3D" id="3.90.1150.10">
    <property type="entry name" value="Aspartate Aminotransferase, domain 1"/>
    <property type="match status" value="1"/>
</dbReference>
<evidence type="ECO:0000256" key="5">
    <source>
        <dbReference type="RuleBase" id="RU004508"/>
    </source>
</evidence>
<dbReference type="OrthoDB" id="9804264at2"/>
<dbReference type="InterPro" id="IPR015424">
    <property type="entry name" value="PyrdxlP-dep_Trfase"/>
</dbReference>
<dbReference type="AlphaFoldDB" id="A0A7V8ILB2"/>
<evidence type="ECO:0000313" key="7">
    <source>
        <dbReference type="Proteomes" id="UP000053038"/>
    </source>
</evidence>
<dbReference type="InterPro" id="IPR015421">
    <property type="entry name" value="PyrdxlP-dep_Trfase_major"/>
</dbReference>
<keyword evidence="7" id="KW-1185">Reference proteome</keyword>
<dbReference type="InterPro" id="IPR020026">
    <property type="entry name" value="PseC"/>
</dbReference>
<keyword evidence="6" id="KW-0167">Capsid protein</keyword>
<comment type="similarity">
    <text evidence="2 5">Belongs to the DegT/DnrJ/EryC1 family.</text>
</comment>
<dbReference type="PANTHER" id="PTHR30244:SF34">
    <property type="entry name" value="DTDP-4-AMINO-4,6-DIDEOXYGALACTOSE TRANSAMINASE"/>
    <property type="match status" value="1"/>
</dbReference>
<proteinExistence type="inferred from homology"/>
<reference evidence="6 7" key="1">
    <citation type="submission" date="2014-10" db="EMBL/GenBank/DDBJ databases">
        <title>Genome sequence of Pectobacterium carotovorum M022.</title>
        <authorList>
            <person name="Chan K.-G."/>
            <person name="Tan W.-S."/>
        </authorList>
    </citation>
    <scope>NUCLEOTIDE SEQUENCE [LARGE SCALE GENOMIC DNA]</scope>
    <source>
        <strain evidence="6 7">M022</strain>
    </source>
</reference>
<dbReference type="RefSeq" id="WP_039346102.1">
    <property type="nucleotide sequence ID" value="NZ_JSXC01000011.1"/>
</dbReference>